<organism evidence="2 3">
    <name type="scientific">Tanacetum coccineum</name>
    <dbReference type="NCBI Taxonomy" id="301880"/>
    <lineage>
        <taxon>Eukaryota</taxon>
        <taxon>Viridiplantae</taxon>
        <taxon>Streptophyta</taxon>
        <taxon>Embryophyta</taxon>
        <taxon>Tracheophyta</taxon>
        <taxon>Spermatophyta</taxon>
        <taxon>Magnoliopsida</taxon>
        <taxon>eudicotyledons</taxon>
        <taxon>Gunneridae</taxon>
        <taxon>Pentapetalae</taxon>
        <taxon>asterids</taxon>
        <taxon>campanulids</taxon>
        <taxon>Asterales</taxon>
        <taxon>Asteraceae</taxon>
        <taxon>Asteroideae</taxon>
        <taxon>Anthemideae</taxon>
        <taxon>Anthemidinae</taxon>
        <taxon>Tanacetum</taxon>
    </lineage>
</organism>
<reference evidence="2" key="1">
    <citation type="journal article" date="2022" name="Int. J. Mol. Sci.">
        <title>Draft Genome of Tanacetum Coccineum: Genomic Comparison of Closely Related Tanacetum-Family Plants.</title>
        <authorList>
            <person name="Yamashiro T."/>
            <person name="Shiraishi A."/>
            <person name="Nakayama K."/>
            <person name="Satake H."/>
        </authorList>
    </citation>
    <scope>NUCLEOTIDE SEQUENCE</scope>
</reference>
<evidence type="ECO:0000256" key="1">
    <source>
        <dbReference type="SAM" id="MobiDB-lite"/>
    </source>
</evidence>
<sequence>MWKSRKAQGMIKFGTTCLQRKGTTTQITDICTLAIRVTIVFDLTDYINYFPVIEDLYGLDEKELGQQGKIVKWIKVCGNIVTRLFKHILTTHPQSITPKFTLPDHVMEPLDLPKRSDRGKGKMAPSTSPPPSPTSIEDI</sequence>
<feature type="compositionally biased region" description="Basic and acidic residues" evidence="1">
    <location>
        <begin position="105"/>
        <end position="120"/>
    </location>
</feature>
<evidence type="ECO:0000313" key="2">
    <source>
        <dbReference type="EMBL" id="GJT93759.1"/>
    </source>
</evidence>
<protein>
    <submittedName>
        <fullName evidence="2">Uncharacterized protein</fullName>
    </submittedName>
</protein>
<keyword evidence="3" id="KW-1185">Reference proteome</keyword>
<feature type="region of interest" description="Disordered" evidence="1">
    <location>
        <begin position="98"/>
        <end position="139"/>
    </location>
</feature>
<dbReference type="EMBL" id="BQNB010020233">
    <property type="protein sequence ID" value="GJT93759.1"/>
    <property type="molecule type" value="Genomic_DNA"/>
</dbReference>
<reference evidence="2" key="2">
    <citation type="submission" date="2022-01" db="EMBL/GenBank/DDBJ databases">
        <authorList>
            <person name="Yamashiro T."/>
            <person name="Shiraishi A."/>
            <person name="Satake H."/>
            <person name="Nakayama K."/>
        </authorList>
    </citation>
    <scope>NUCLEOTIDE SEQUENCE</scope>
</reference>
<proteinExistence type="predicted"/>
<gene>
    <name evidence="2" type="ORF">Tco_1082604</name>
</gene>
<dbReference type="Proteomes" id="UP001151760">
    <property type="component" value="Unassembled WGS sequence"/>
</dbReference>
<comment type="caution">
    <text evidence="2">The sequence shown here is derived from an EMBL/GenBank/DDBJ whole genome shotgun (WGS) entry which is preliminary data.</text>
</comment>
<accession>A0ABQ5I105</accession>
<evidence type="ECO:0000313" key="3">
    <source>
        <dbReference type="Proteomes" id="UP001151760"/>
    </source>
</evidence>
<name>A0ABQ5I105_9ASTR</name>